<accession>A0A0E3URD9</accession>
<reference evidence="2 3" key="1">
    <citation type="journal article" date="2015" name="Genome Announc.">
        <title>Genome Sequence of an Alphabaculovirus Isolated from the Oak Looper, Lambdina fiscellaria, Contains a Putative 2-Kilobase-Pair Transposable Element Encoding a Transposase and a FLYWCH Domain-Containing Protein.</title>
        <authorList>
            <person name="Rohrmann G.F."/>
            <person name="Erlandson M.A."/>
            <person name="Theilmann D.A."/>
        </authorList>
    </citation>
    <scope>NUCLEOTIDE SEQUENCE [LARGE SCALE GENOMIC DNA]</scope>
    <source>
        <strain evidence="2">GR15</strain>
    </source>
</reference>
<keyword evidence="3" id="KW-1185">Reference proteome</keyword>
<dbReference type="GeneID" id="24170959"/>
<dbReference type="PROSITE" id="PS50940">
    <property type="entry name" value="CHIT_BIND_II"/>
    <property type="match status" value="1"/>
</dbReference>
<dbReference type="SMART" id="SM00494">
    <property type="entry name" value="ChtBD2"/>
    <property type="match status" value="1"/>
</dbReference>
<sequence>MWLLLALFIIIKLIVFHKMKNMHNDLHMDKICPKGYHGTVPDPFDCNAYFVCPCRTRLHCPPSMQFDLDAHGCVENTRSDGCIDVLTRNLLL</sequence>
<dbReference type="RefSeq" id="YP_009133338.1">
    <property type="nucleotide sequence ID" value="NC_026922.1"/>
</dbReference>
<evidence type="ECO:0000313" key="3">
    <source>
        <dbReference type="Proteomes" id="UP000201190"/>
    </source>
</evidence>
<evidence type="ECO:0000259" key="1">
    <source>
        <dbReference type="PROSITE" id="PS50940"/>
    </source>
</evidence>
<dbReference type="GO" id="GO:0008061">
    <property type="term" value="F:chitin binding"/>
    <property type="evidence" value="ECO:0007669"/>
    <property type="project" value="InterPro"/>
</dbReference>
<dbReference type="Proteomes" id="UP000201190">
    <property type="component" value="Segment"/>
</dbReference>
<organism evidence="2 3">
    <name type="scientific">Lambdina fiscellaria nucleopolyhedrovirus</name>
    <dbReference type="NCBI Taxonomy" id="1642929"/>
    <lineage>
        <taxon>Viruses</taxon>
        <taxon>Viruses incertae sedis</taxon>
        <taxon>Naldaviricetes</taxon>
        <taxon>Lefavirales</taxon>
        <taxon>Baculoviridae</taxon>
        <taxon>Alphabaculovirus</taxon>
        <taxon>Alphabaculovirus lafiscellariae</taxon>
    </lineage>
</organism>
<dbReference type="InterPro" id="IPR036508">
    <property type="entry name" value="Chitin-bd_dom_sf"/>
</dbReference>
<dbReference type="GO" id="GO:0005576">
    <property type="term" value="C:extracellular region"/>
    <property type="evidence" value="ECO:0007669"/>
    <property type="project" value="InterPro"/>
</dbReference>
<proteinExistence type="predicted"/>
<dbReference type="OrthoDB" id="24819at10239"/>
<dbReference type="KEGG" id="vg:24170959"/>
<dbReference type="InterPro" id="IPR002557">
    <property type="entry name" value="Chitin-bd_dom"/>
</dbReference>
<protein>
    <submittedName>
        <fullName evidence="2">Chitin-binding domain protein</fullName>
    </submittedName>
</protein>
<evidence type="ECO:0000313" key="2">
    <source>
        <dbReference type="EMBL" id="AKC91755.1"/>
    </source>
</evidence>
<name>A0A0E3URD9_9ABAC</name>
<feature type="domain" description="Chitin-binding type-2" evidence="1">
    <location>
        <begin position="29"/>
        <end position="84"/>
    </location>
</feature>
<dbReference type="SUPFAM" id="SSF57625">
    <property type="entry name" value="Invertebrate chitin-binding proteins"/>
    <property type="match status" value="1"/>
</dbReference>
<dbReference type="EMBL" id="KP752043">
    <property type="protein sequence ID" value="AKC91755.1"/>
    <property type="molecule type" value="Genomic_DNA"/>
</dbReference>